<accession>A0A382PE09</accession>
<gene>
    <name evidence="1" type="ORF">METZ01_LOCUS324483</name>
</gene>
<feature type="non-terminal residue" evidence="1">
    <location>
        <position position="1"/>
    </location>
</feature>
<sequence length="66" mass="7695">VATVRKIVWSALKSFSSWLRSIRVVKRIGKNIEMQNYRVTPISDYQHNIIMNKQTVSIFLNTSEVV</sequence>
<proteinExistence type="predicted"/>
<name>A0A382PE09_9ZZZZ</name>
<organism evidence="1">
    <name type="scientific">marine metagenome</name>
    <dbReference type="NCBI Taxonomy" id="408172"/>
    <lineage>
        <taxon>unclassified sequences</taxon>
        <taxon>metagenomes</taxon>
        <taxon>ecological metagenomes</taxon>
    </lineage>
</organism>
<protein>
    <submittedName>
        <fullName evidence="1">Uncharacterized protein</fullName>
    </submittedName>
</protein>
<reference evidence="1" key="1">
    <citation type="submission" date="2018-05" db="EMBL/GenBank/DDBJ databases">
        <authorList>
            <person name="Lanie J.A."/>
            <person name="Ng W.-L."/>
            <person name="Kazmierczak K.M."/>
            <person name="Andrzejewski T.M."/>
            <person name="Davidsen T.M."/>
            <person name="Wayne K.J."/>
            <person name="Tettelin H."/>
            <person name="Glass J.I."/>
            <person name="Rusch D."/>
            <person name="Podicherti R."/>
            <person name="Tsui H.-C.T."/>
            <person name="Winkler M.E."/>
        </authorList>
    </citation>
    <scope>NUCLEOTIDE SEQUENCE</scope>
</reference>
<evidence type="ECO:0000313" key="1">
    <source>
        <dbReference type="EMBL" id="SVC71629.1"/>
    </source>
</evidence>
<dbReference type="AlphaFoldDB" id="A0A382PE09"/>
<dbReference type="EMBL" id="UINC01106752">
    <property type="protein sequence ID" value="SVC71629.1"/>
    <property type="molecule type" value="Genomic_DNA"/>
</dbReference>